<evidence type="ECO:0000256" key="1">
    <source>
        <dbReference type="SAM" id="MobiDB-lite"/>
    </source>
</evidence>
<keyword evidence="4" id="KW-1185">Reference proteome</keyword>
<evidence type="ECO:0000313" key="3">
    <source>
        <dbReference type="EMBL" id="KJV54821.1"/>
    </source>
</evidence>
<keyword evidence="2" id="KW-0812">Transmembrane</keyword>
<accession>A0A0F3MGN1</accession>
<protein>
    <submittedName>
        <fullName evidence="3">Uncharacterized protein</fullName>
    </submittedName>
</protein>
<keyword evidence="2" id="KW-1133">Transmembrane helix</keyword>
<dbReference type="Proteomes" id="UP000033616">
    <property type="component" value="Unassembled WGS sequence"/>
</dbReference>
<evidence type="ECO:0000256" key="2">
    <source>
        <dbReference type="SAM" id="Phobius"/>
    </source>
</evidence>
<sequence>MKDSKQFICKVIIRDRPVISLAGVVILVTFVFYVITQKEEPVQSLEKRESREEISGVGTSCRPKG</sequence>
<evidence type="ECO:0000313" key="4">
    <source>
        <dbReference type="Proteomes" id="UP000033616"/>
    </source>
</evidence>
<dbReference type="EMBL" id="LANP01000035">
    <property type="protein sequence ID" value="KJV54821.1"/>
    <property type="molecule type" value="Genomic_DNA"/>
</dbReference>
<reference evidence="3 4" key="1">
    <citation type="submission" date="2015-02" db="EMBL/GenBank/DDBJ databases">
        <title>Genome Sequencing of Rickettsiales.</title>
        <authorList>
            <person name="Daugherty S.C."/>
            <person name="Su Q."/>
            <person name="Abolude K."/>
            <person name="Beier-Sexton M."/>
            <person name="Carlyon J.A."/>
            <person name="Carter R."/>
            <person name="Day N.P."/>
            <person name="Dumler S.J."/>
            <person name="Dyachenko V."/>
            <person name="Godinez A."/>
            <person name="Kurtti T.J."/>
            <person name="Lichay M."/>
            <person name="Mullins K.E."/>
            <person name="Ott S."/>
            <person name="Pappas-Brown V."/>
            <person name="Paris D.H."/>
            <person name="Patel P."/>
            <person name="Richards A.L."/>
            <person name="Sadzewicz L."/>
            <person name="Sears K."/>
            <person name="Seidman D."/>
            <person name="Sengamalay N."/>
            <person name="Stenos J."/>
            <person name="Tallon L.J."/>
            <person name="Vincent G."/>
            <person name="Fraser C.M."/>
            <person name="Munderloh U."/>
            <person name="Dunning-Hotopp J.C."/>
        </authorList>
    </citation>
    <scope>NUCLEOTIDE SEQUENCE [LARGE SCALE GENOMIC DNA]</scope>
    <source>
        <strain evidence="3 4">Fuller</strain>
    </source>
</reference>
<gene>
    <name evidence="3" type="ORF">OCHUTO_1064</name>
</gene>
<feature type="region of interest" description="Disordered" evidence="1">
    <location>
        <begin position="46"/>
        <end position="65"/>
    </location>
</feature>
<keyword evidence="2" id="KW-0472">Membrane</keyword>
<dbReference type="RefSeq" id="WP_232297006.1">
    <property type="nucleotide sequence ID" value="NZ_LANP01000035.1"/>
</dbReference>
<feature type="transmembrane region" description="Helical" evidence="2">
    <location>
        <begin position="18"/>
        <end position="35"/>
    </location>
</feature>
<dbReference type="AlphaFoldDB" id="A0A0F3MGN1"/>
<name>A0A0F3MGN1_9RICK</name>
<proteinExistence type="predicted"/>
<organism evidence="3 4">
    <name type="scientific">Orientia chuto str. Dubai</name>
    <dbReference type="NCBI Taxonomy" id="1359168"/>
    <lineage>
        <taxon>Bacteria</taxon>
        <taxon>Pseudomonadati</taxon>
        <taxon>Pseudomonadota</taxon>
        <taxon>Alphaproteobacteria</taxon>
        <taxon>Rickettsiales</taxon>
        <taxon>Rickettsiaceae</taxon>
        <taxon>Rickettsieae</taxon>
        <taxon>Orientia</taxon>
    </lineage>
</organism>
<comment type="caution">
    <text evidence="3">The sequence shown here is derived from an EMBL/GenBank/DDBJ whole genome shotgun (WGS) entry which is preliminary data.</text>
</comment>